<feature type="domain" description="Histidine kinase" evidence="14">
    <location>
        <begin position="230"/>
        <end position="440"/>
    </location>
</feature>
<evidence type="ECO:0000256" key="8">
    <source>
        <dbReference type="ARBA" id="ARBA00022777"/>
    </source>
</evidence>
<organism evidence="15 16">
    <name type="scientific">Stenotrophomonas beteli</name>
    <dbReference type="NCBI Taxonomy" id="3384461"/>
    <lineage>
        <taxon>Bacteria</taxon>
        <taxon>Pseudomonadati</taxon>
        <taxon>Pseudomonadota</taxon>
        <taxon>Gammaproteobacteria</taxon>
        <taxon>Lysobacterales</taxon>
        <taxon>Lysobacteraceae</taxon>
        <taxon>Stenotrophomonas</taxon>
        <taxon>Stenotrophomonas maltophilia group</taxon>
    </lineage>
</organism>
<dbReference type="Gene3D" id="3.30.565.10">
    <property type="entry name" value="Histidine kinase-like ATPase, C-terminal domain"/>
    <property type="match status" value="1"/>
</dbReference>
<keyword evidence="10 13" id="KW-1133">Transmembrane helix</keyword>
<dbReference type="InterPro" id="IPR004358">
    <property type="entry name" value="Sig_transdc_His_kin-like_C"/>
</dbReference>
<dbReference type="CDD" id="cd00082">
    <property type="entry name" value="HisKA"/>
    <property type="match status" value="1"/>
</dbReference>
<evidence type="ECO:0000256" key="2">
    <source>
        <dbReference type="ARBA" id="ARBA00004141"/>
    </source>
</evidence>
<dbReference type="Gene3D" id="1.10.287.130">
    <property type="match status" value="1"/>
</dbReference>
<dbReference type="SMART" id="SM00388">
    <property type="entry name" value="HisKA"/>
    <property type="match status" value="1"/>
</dbReference>
<keyword evidence="8" id="KW-0418">Kinase</keyword>
<feature type="transmembrane region" description="Helical" evidence="13">
    <location>
        <begin position="146"/>
        <end position="169"/>
    </location>
</feature>
<dbReference type="InterPro" id="IPR003594">
    <property type="entry name" value="HATPase_dom"/>
</dbReference>
<proteinExistence type="predicted"/>
<evidence type="ECO:0000256" key="3">
    <source>
        <dbReference type="ARBA" id="ARBA00012438"/>
    </source>
</evidence>
<evidence type="ECO:0000256" key="9">
    <source>
        <dbReference type="ARBA" id="ARBA00022840"/>
    </source>
</evidence>
<name>A0A0R0B3H2_9GAMM</name>
<comment type="caution">
    <text evidence="15">The sequence shown here is derived from an EMBL/GenBank/DDBJ whole genome shotgun (WGS) entry which is preliminary data.</text>
</comment>
<dbReference type="SUPFAM" id="SSF55874">
    <property type="entry name" value="ATPase domain of HSP90 chaperone/DNA topoisomerase II/histidine kinase"/>
    <property type="match status" value="1"/>
</dbReference>
<dbReference type="PANTHER" id="PTHR45436">
    <property type="entry name" value="SENSOR HISTIDINE KINASE YKOH"/>
    <property type="match status" value="1"/>
</dbReference>
<dbReference type="Pfam" id="PF00512">
    <property type="entry name" value="HisKA"/>
    <property type="match status" value="1"/>
</dbReference>
<evidence type="ECO:0000259" key="14">
    <source>
        <dbReference type="PROSITE" id="PS50109"/>
    </source>
</evidence>
<keyword evidence="4" id="KW-0597">Phosphoprotein</keyword>
<dbReference type="InterPro" id="IPR003661">
    <property type="entry name" value="HisK_dim/P_dom"/>
</dbReference>
<dbReference type="PRINTS" id="PR00344">
    <property type="entry name" value="BCTRLSENSOR"/>
</dbReference>
<evidence type="ECO:0000313" key="16">
    <source>
        <dbReference type="Proteomes" id="UP000051757"/>
    </source>
</evidence>
<keyword evidence="5" id="KW-0808">Transferase</keyword>
<dbReference type="InterPro" id="IPR036890">
    <property type="entry name" value="HATPase_C_sf"/>
</dbReference>
<keyword evidence="6 13" id="KW-0812">Transmembrane</keyword>
<dbReference type="Pfam" id="PF02518">
    <property type="entry name" value="HATPase_c"/>
    <property type="match status" value="1"/>
</dbReference>
<dbReference type="GO" id="GO:0005886">
    <property type="term" value="C:plasma membrane"/>
    <property type="evidence" value="ECO:0007669"/>
    <property type="project" value="TreeGrafter"/>
</dbReference>
<reference evidence="15 16" key="1">
    <citation type="journal article" date="2016" name="Front. Microbiol.">
        <title>Genome Sequence of Type Strains of Genus Stenotrophomonas.</title>
        <authorList>
            <person name="Patil P.P."/>
            <person name="Midha S."/>
            <person name="Kumar S."/>
            <person name="Patil P.B."/>
        </authorList>
    </citation>
    <scope>NUCLEOTIDE SEQUENCE [LARGE SCALE GENOMIC DNA]</scope>
    <source>
        <strain evidence="15 16">LMG 978</strain>
    </source>
</reference>
<evidence type="ECO:0000256" key="12">
    <source>
        <dbReference type="ARBA" id="ARBA00023136"/>
    </source>
</evidence>
<dbReference type="PANTHER" id="PTHR45436:SF14">
    <property type="entry name" value="SENSOR PROTEIN QSEC"/>
    <property type="match status" value="1"/>
</dbReference>
<keyword evidence="9" id="KW-0067">ATP-binding</keyword>
<dbReference type="GO" id="GO:0005524">
    <property type="term" value="F:ATP binding"/>
    <property type="evidence" value="ECO:0007669"/>
    <property type="project" value="UniProtKB-KW"/>
</dbReference>
<keyword evidence="11" id="KW-0902">Two-component regulatory system</keyword>
<evidence type="ECO:0000256" key="6">
    <source>
        <dbReference type="ARBA" id="ARBA00022692"/>
    </source>
</evidence>
<evidence type="ECO:0000256" key="10">
    <source>
        <dbReference type="ARBA" id="ARBA00022989"/>
    </source>
</evidence>
<evidence type="ECO:0000256" key="4">
    <source>
        <dbReference type="ARBA" id="ARBA00022553"/>
    </source>
</evidence>
<dbReference type="PROSITE" id="PS50109">
    <property type="entry name" value="HIS_KIN"/>
    <property type="match status" value="1"/>
</dbReference>
<evidence type="ECO:0000256" key="7">
    <source>
        <dbReference type="ARBA" id="ARBA00022741"/>
    </source>
</evidence>
<comment type="catalytic activity">
    <reaction evidence="1">
        <text>ATP + protein L-histidine = ADP + protein N-phospho-L-histidine.</text>
        <dbReference type="EC" id="2.7.13.3"/>
    </reaction>
</comment>
<gene>
    <name evidence="15" type="ORF">ARC23_07795</name>
</gene>
<comment type="subcellular location">
    <subcellularLocation>
        <location evidence="2">Membrane</location>
        <topology evidence="2">Multi-pass membrane protein</topology>
    </subcellularLocation>
</comment>
<evidence type="ECO:0000256" key="1">
    <source>
        <dbReference type="ARBA" id="ARBA00000085"/>
    </source>
</evidence>
<evidence type="ECO:0000256" key="13">
    <source>
        <dbReference type="SAM" id="Phobius"/>
    </source>
</evidence>
<dbReference type="EMBL" id="LLXV01000021">
    <property type="protein sequence ID" value="KRG51824.1"/>
    <property type="molecule type" value="Genomic_DNA"/>
</dbReference>
<dbReference type="InterPro" id="IPR005467">
    <property type="entry name" value="His_kinase_dom"/>
</dbReference>
<dbReference type="SUPFAM" id="SSF47384">
    <property type="entry name" value="Homodimeric domain of signal transducing histidine kinase"/>
    <property type="match status" value="1"/>
</dbReference>
<keyword evidence="16" id="KW-1185">Reference proteome</keyword>
<dbReference type="Proteomes" id="UP000051757">
    <property type="component" value="Unassembled WGS sequence"/>
</dbReference>
<dbReference type="InterPro" id="IPR036097">
    <property type="entry name" value="HisK_dim/P_sf"/>
</dbReference>
<evidence type="ECO:0000256" key="5">
    <source>
        <dbReference type="ARBA" id="ARBA00022679"/>
    </source>
</evidence>
<evidence type="ECO:0000256" key="11">
    <source>
        <dbReference type="ARBA" id="ARBA00023012"/>
    </source>
</evidence>
<dbReference type="SMART" id="SM00387">
    <property type="entry name" value="HATPase_c"/>
    <property type="match status" value="1"/>
</dbReference>
<dbReference type="InterPro" id="IPR050428">
    <property type="entry name" value="TCS_sensor_his_kinase"/>
</dbReference>
<keyword evidence="12 13" id="KW-0472">Membrane</keyword>
<accession>A0A0R0B3H2</accession>
<dbReference type="AlphaFoldDB" id="A0A0R0B3H2"/>
<dbReference type="OrthoDB" id="9121563at2"/>
<protein>
    <recommendedName>
        <fullName evidence="3">histidine kinase</fullName>
        <ecNumber evidence="3">2.7.13.3</ecNumber>
    </recommendedName>
</protein>
<sequence length="440" mass="47630">MSLRSRAVLIAGLSLLLLWSLAAFWMIRSVNQRVQETLDGRLEMSAQMVSGLLQQSDIELTTEPTDFSKALADAGLKGIACEIRSLRHPELPEVFNGSIAPLELPQGLSTRAVDGQQWRLYVLRTPDYQVTTADRVEQRMGLSRELLAAAGVPFLIAVLGGLAMLWLAIDRGLSPLNALSDQLRSRTATSLAPVEIVPCPGELTPVLDAMNGLLQRLATTVSGQRAFTDAAAHELRTPLTVIDTHLQVARAAQGAERERSLAFADQGVKQLSRTLQQLLDLARSETDPAGTEPCTSTADALMLAWEQLDQKAWSRISLNYPLADAKTNVPLALLQTAVRNLLDNALKYSKGPIEVSMRASAEGGYCTLHIADRGPGLTPTQMTSIGRRFWRGDQELRGTAGAGLGISIVRAVLEPFGGRVSFHARHQGGLRVEVSIPTPP</sequence>
<dbReference type="CDD" id="cd00075">
    <property type="entry name" value="HATPase"/>
    <property type="match status" value="1"/>
</dbReference>
<keyword evidence="7" id="KW-0547">Nucleotide-binding</keyword>
<evidence type="ECO:0000313" key="15">
    <source>
        <dbReference type="EMBL" id="KRG51824.1"/>
    </source>
</evidence>
<dbReference type="EC" id="2.7.13.3" evidence="3"/>
<dbReference type="GO" id="GO:0000155">
    <property type="term" value="F:phosphorelay sensor kinase activity"/>
    <property type="evidence" value="ECO:0007669"/>
    <property type="project" value="InterPro"/>
</dbReference>